<feature type="compositionally biased region" description="Polar residues" evidence="1">
    <location>
        <begin position="137"/>
        <end position="155"/>
    </location>
</feature>
<dbReference type="AGR" id="Xenbase:XB-GENE-29098719"/>
<evidence type="ECO:0000313" key="4">
    <source>
        <dbReference type="Xenbase" id="XB-GENE-29098719"/>
    </source>
</evidence>
<dbReference type="AlphaFoldDB" id="A0A8J1JZM6"/>
<accession>A0A8J1JZM6</accession>
<dbReference type="GeneID" id="116412399"/>
<dbReference type="RefSeq" id="XP_031762445.1">
    <property type="nucleotide sequence ID" value="XM_031906585.1"/>
</dbReference>
<evidence type="ECO:0000256" key="1">
    <source>
        <dbReference type="SAM" id="MobiDB-lite"/>
    </source>
</evidence>
<dbReference type="KEGG" id="xtr:116412399"/>
<dbReference type="Proteomes" id="UP000008143">
    <property type="component" value="Chromosome 7"/>
</dbReference>
<protein>
    <submittedName>
        <fullName evidence="3">Protein FAM43B-like</fullName>
    </submittedName>
</protein>
<dbReference type="Xenbase" id="XB-GENE-29098719">
    <property type="gene designation" value="LOC116412399"/>
</dbReference>
<evidence type="ECO:0000313" key="3">
    <source>
        <dbReference type="RefSeq" id="XP_031762445.1"/>
    </source>
</evidence>
<evidence type="ECO:0000313" key="2">
    <source>
        <dbReference type="Proteomes" id="UP000008143"/>
    </source>
</evidence>
<organism evidence="2 3">
    <name type="scientific">Xenopus tropicalis</name>
    <name type="common">Western clawed frog</name>
    <name type="synonym">Silurana tropicalis</name>
    <dbReference type="NCBI Taxonomy" id="8364"/>
    <lineage>
        <taxon>Eukaryota</taxon>
        <taxon>Metazoa</taxon>
        <taxon>Chordata</taxon>
        <taxon>Craniata</taxon>
        <taxon>Vertebrata</taxon>
        <taxon>Euteleostomi</taxon>
        <taxon>Amphibia</taxon>
        <taxon>Batrachia</taxon>
        <taxon>Anura</taxon>
        <taxon>Pipoidea</taxon>
        <taxon>Pipidae</taxon>
        <taxon>Xenopodinae</taxon>
        <taxon>Xenopus</taxon>
        <taxon>Silurana</taxon>
    </lineage>
</organism>
<keyword evidence="2" id="KW-1185">Reference proteome</keyword>
<reference evidence="3" key="1">
    <citation type="submission" date="2025-08" db="UniProtKB">
        <authorList>
            <consortium name="RefSeq"/>
        </authorList>
    </citation>
    <scope>IDENTIFICATION</scope>
    <source>
        <strain evidence="3">Nigerian</strain>
        <tissue evidence="3">Liver and blood</tissue>
    </source>
</reference>
<proteinExistence type="predicted"/>
<name>A0A8J1JZM6_XENTR</name>
<sequence length="242" mass="26617">MLPWRRKGKFVLAQKEQNGKALSYPSLLPSFLRSCPDLLPNISGQCLGTMFGRKRRTVELTREEPSDKGRYLGSAVTLRARGRGLHRGAVGQIGGGVRGGSRAPRVRLLVSSEGISGLPWKGKPATPTLLHRIPTAAQDTPTPGSSAGLQDRSPTTKADLCSGATRCCCPGKRKRRPACDLPDLTGPPFCDFKRLKRQNDFRRGHRRGWQCVVPWWPLRRRYSMPGAIIIPEEVRAAWGTGA</sequence>
<feature type="region of interest" description="Disordered" evidence="1">
    <location>
        <begin position="136"/>
        <end position="155"/>
    </location>
</feature>
<gene>
    <name evidence="3 4" type="primary">LOC116412399</name>
</gene>